<sequence length="170" mass="19602">MEHQEELERFVPKPLTVSCSQILWLIMRLGLLLVVVLLAFLCLAAAQGSYEDCCLRYVRKVRPSMRNRVVSYRKQEQDGGCNIPAIVFKLKHGRMFCTDPREKWVHDLMVKLDKLRGNMTSPTPTTLHLVYSTSFHFLSTTSDSLQSKRSQEDSSQAITSWFLWKHSPLA</sequence>
<dbReference type="Pfam" id="PF00048">
    <property type="entry name" value="IL8"/>
    <property type="match status" value="1"/>
</dbReference>
<dbReference type="AlphaFoldDB" id="A0A553MPS7"/>
<dbReference type="Proteomes" id="UP000316079">
    <property type="component" value="Unassembled WGS sequence"/>
</dbReference>
<keyword evidence="2" id="KW-1133">Transmembrane helix</keyword>
<organism evidence="4 5">
    <name type="scientific">Danionella cerebrum</name>
    <dbReference type="NCBI Taxonomy" id="2873325"/>
    <lineage>
        <taxon>Eukaryota</taxon>
        <taxon>Metazoa</taxon>
        <taxon>Chordata</taxon>
        <taxon>Craniata</taxon>
        <taxon>Vertebrata</taxon>
        <taxon>Euteleostomi</taxon>
        <taxon>Actinopterygii</taxon>
        <taxon>Neopterygii</taxon>
        <taxon>Teleostei</taxon>
        <taxon>Ostariophysi</taxon>
        <taxon>Cypriniformes</taxon>
        <taxon>Danionidae</taxon>
        <taxon>Danioninae</taxon>
        <taxon>Danionella</taxon>
    </lineage>
</organism>
<dbReference type="SUPFAM" id="SSF54117">
    <property type="entry name" value="Interleukin 8-like chemokines"/>
    <property type="match status" value="1"/>
</dbReference>
<keyword evidence="2" id="KW-0472">Membrane</keyword>
<keyword evidence="2" id="KW-0812">Transmembrane</keyword>
<feature type="domain" description="Chemokine interleukin-8-like" evidence="3">
    <location>
        <begin position="50"/>
        <end position="112"/>
    </location>
</feature>
<keyword evidence="1" id="KW-0202">Cytokine</keyword>
<reference evidence="4 5" key="1">
    <citation type="journal article" date="2019" name="Sci. Data">
        <title>Hybrid genome assembly and annotation of Danionella translucida.</title>
        <authorList>
            <person name="Kadobianskyi M."/>
            <person name="Schulze L."/>
            <person name="Schuelke M."/>
            <person name="Judkewitz B."/>
        </authorList>
    </citation>
    <scope>NUCLEOTIDE SEQUENCE [LARGE SCALE GENOMIC DNA]</scope>
    <source>
        <strain evidence="4 5">Bolton</strain>
    </source>
</reference>
<dbReference type="InterPro" id="IPR039809">
    <property type="entry name" value="Chemokine_b/g/d"/>
</dbReference>
<gene>
    <name evidence="4" type="ORF">DNTS_032664</name>
</gene>
<dbReference type="OrthoDB" id="9930747at2759"/>
<dbReference type="Gene3D" id="2.40.50.40">
    <property type="match status" value="1"/>
</dbReference>
<evidence type="ECO:0000256" key="1">
    <source>
        <dbReference type="ARBA" id="ARBA00022514"/>
    </source>
</evidence>
<evidence type="ECO:0000259" key="3">
    <source>
        <dbReference type="SMART" id="SM00199"/>
    </source>
</evidence>
<dbReference type="InterPro" id="IPR036048">
    <property type="entry name" value="Interleukin_8-like_sf"/>
</dbReference>
<dbReference type="GO" id="GO:0006955">
    <property type="term" value="P:immune response"/>
    <property type="evidence" value="ECO:0007669"/>
    <property type="project" value="InterPro"/>
</dbReference>
<dbReference type="GO" id="GO:0008009">
    <property type="term" value="F:chemokine activity"/>
    <property type="evidence" value="ECO:0007669"/>
    <property type="project" value="InterPro"/>
</dbReference>
<dbReference type="CDD" id="cd00169">
    <property type="entry name" value="Chemokine"/>
    <property type="match status" value="1"/>
</dbReference>
<dbReference type="InterPro" id="IPR001811">
    <property type="entry name" value="Chemokine_IL8-like_dom"/>
</dbReference>
<name>A0A553MPS7_9TELE</name>
<feature type="transmembrane region" description="Helical" evidence="2">
    <location>
        <begin position="22"/>
        <end position="46"/>
    </location>
</feature>
<evidence type="ECO:0000313" key="5">
    <source>
        <dbReference type="Proteomes" id="UP000316079"/>
    </source>
</evidence>
<keyword evidence="5" id="KW-1185">Reference proteome</keyword>
<proteinExistence type="predicted"/>
<dbReference type="EMBL" id="SRMA01027333">
    <property type="protein sequence ID" value="TRY55179.1"/>
    <property type="molecule type" value="Genomic_DNA"/>
</dbReference>
<dbReference type="PANTHER" id="PTHR12015">
    <property type="entry name" value="SMALL INDUCIBLE CYTOKINE A"/>
    <property type="match status" value="1"/>
</dbReference>
<dbReference type="STRING" id="623744.A0A553MPS7"/>
<evidence type="ECO:0000313" key="4">
    <source>
        <dbReference type="EMBL" id="TRY55179.1"/>
    </source>
</evidence>
<protein>
    <recommendedName>
        <fullName evidence="3">Chemokine interleukin-8-like domain-containing protein</fullName>
    </recommendedName>
</protein>
<accession>A0A553MPS7</accession>
<evidence type="ECO:0000256" key="2">
    <source>
        <dbReference type="SAM" id="Phobius"/>
    </source>
</evidence>
<comment type="caution">
    <text evidence="4">The sequence shown here is derived from an EMBL/GenBank/DDBJ whole genome shotgun (WGS) entry which is preliminary data.</text>
</comment>
<dbReference type="SMART" id="SM00199">
    <property type="entry name" value="SCY"/>
    <property type="match status" value="1"/>
</dbReference>
<dbReference type="PANTHER" id="PTHR12015:SF186">
    <property type="entry name" value="C-C MOTIF CHEMOKINE 21-LIKE-RELATED"/>
    <property type="match status" value="1"/>
</dbReference>
<dbReference type="GO" id="GO:0005615">
    <property type="term" value="C:extracellular space"/>
    <property type="evidence" value="ECO:0007669"/>
    <property type="project" value="UniProtKB-KW"/>
</dbReference>